<comment type="caution">
    <text evidence="2">The sequence shown here is derived from an EMBL/GenBank/DDBJ whole genome shotgun (WGS) entry which is preliminary data.</text>
</comment>
<feature type="region of interest" description="Disordered" evidence="1">
    <location>
        <begin position="29"/>
        <end position="68"/>
    </location>
</feature>
<dbReference type="Proteomes" id="UP000324222">
    <property type="component" value="Unassembled WGS sequence"/>
</dbReference>
<evidence type="ECO:0000313" key="3">
    <source>
        <dbReference type="Proteomes" id="UP000324222"/>
    </source>
</evidence>
<accession>A0A5B7CXF5</accession>
<proteinExistence type="predicted"/>
<organism evidence="2 3">
    <name type="scientific">Portunus trituberculatus</name>
    <name type="common">Swimming crab</name>
    <name type="synonym">Neptunus trituberculatus</name>
    <dbReference type="NCBI Taxonomy" id="210409"/>
    <lineage>
        <taxon>Eukaryota</taxon>
        <taxon>Metazoa</taxon>
        <taxon>Ecdysozoa</taxon>
        <taxon>Arthropoda</taxon>
        <taxon>Crustacea</taxon>
        <taxon>Multicrustacea</taxon>
        <taxon>Malacostraca</taxon>
        <taxon>Eumalacostraca</taxon>
        <taxon>Eucarida</taxon>
        <taxon>Decapoda</taxon>
        <taxon>Pleocyemata</taxon>
        <taxon>Brachyura</taxon>
        <taxon>Eubrachyura</taxon>
        <taxon>Portunoidea</taxon>
        <taxon>Portunidae</taxon>
        <taxon>Portuninae</taxon>
        <taxon>Portunus</taxon>
    </lineage>
</organism>
<dbReference type="AlphaFoldDB" id="A0A5B7CXF5"/>
<name>A0A5B7CXF5_PORTR</name>
<dbReference type="EMBL" id="VSRR010000328">
    <property type="protein sequence ID" value="MPC14110.1"/>
    <property type="molecule type" value="Genomic_DNA"/>
</dbReference>
<evidence type="ECO:0000256" key="1">
    <source>
        <dbReference type="SAM" id="MobiDB-lite"/>
    </source>
</evidence>
<evidence type="ECO:0000313" key="2">
    <source>
        <dbReference type="EMBL" id="MPC14110.1"/>
    </source>
</evidence>
<reference evidence="2 3" key="1">
    <citation type="submission" date="2019-05" db="EMBL/GenBank/DDBJ databases">
        <title>Another draft genome of Portunus trituberculatus and its Hox gene families provides insights of decapod evolution.</title>
        <authorList>
            <person name="Jeong J.-H."/>
            <person name="Song I."/>
            <person name="Kim S."/>
            <person name="Choi T."/>
            <person name="Kim D."/>
            <person name="Ryu S."/>
            <person name="Kim W."/>
        </authorList>
    </citation>
    <scope>NUCLEOTIDE SEQUENCE [LARGE SCALE GENOMIC DNA]</scope>
    <source>
        <tissue evidence="2">Muscle</tissue>
    </source>
</reference>
<sequence length="68" mass="7311">MNHEAHLKSVCGKQGVEVRNLISRSGMLASVTRTRLRGRQPPGGPGRDAAHTADGQALPTPRPSCRRI</sequence>
<keyword evidence="3" id="KW-1185">Reference proteome</keyword>
<protein>
    <submittedName>
        <fullName evidence="2">Uncharacterized protein</fullName>
    </submittedName>
</protein>
<gene>
    <name evidence="2" type="ORF">E2C01_006863</name>
</gene>